<feature type="transmembrane region" description="Helical" evidence="7">
    <location>
        <begin position="144"/>
        <end position="164"/>
    </location>
</feature>
<feature type="transmembrane region" description="Helical" evidence="7">
    <location>
        <begin position="58"/>
        <end position="77"/>
    </location>
</feature>
<evidence type="ECO:0000256" key="3">
    <source>
        <dbReference type="ARBA" id="ARBA00022989"/>
    </source>
</evidence>
<dbReference type="GO" id="GO:0005886">
    <property type="term" value="C:plasma membrane"/>
    <property type="evidence" value="ECO:0007669"/>
    <property type="project" value="UniProtKB-SubCell"/>
</dbReference>
<dbReference type="PANTHER" id="PTHR42718">
    <property type="entry name" value="MAJOR FACILITATOR SUPERFAMILY MULTIDRUG TRANSPORTER MFSC"/>
    <property type="match status" value="1"/>
</dbReference>
<gene>
    <name evidence="9" type="ORF">WQO_29260</name>
</gene>
<evidence type="ECO:0000256" key="4">
    <source>
        <dbReference type="ARBA" id="ARBA00023136"/>
    </source>
</evidence>
<feature type="transmembrane region" description="Helical" evidence="7">
    <location>
        <begin position="117"/>
        <end position="138"/>
    </location>
</feature>
<feature type="transmembrane region" description="Helical" evidence="7">
    <location>
        <begin position="248"/>
        <end position="273"/>
    </location>
</feature>
<feature type="domain" description="Major facilitator superfamily (MFS) profile" evidence="8">
    <location>
        <begin position="1"/>
        <end position="439"/>
    </location>
</feature>
<evidence type="ECO:0000256" key="6">
    <source>
        <dbReference type="SAM" id="MobiDB-lite"/>
    </source>
</evidence>
<keyword evidence="3 7" id="KW-1133">Transmembrane helix</keyword>
<evidence type="ECO:0000259" key="8">
    <source>
        <dbReference type="PROSITE" id="PS50850"/>
    </source>
</evidence>
<evidence type="ECO:0000256" key="7">
    <source>
        <dbReference type="SAM" id="Phobius"/>
    </source>
</evidence>
<dbReference type="InterPro" id="IPR036259">
    <property type="entry name" value="MFS_trans_sf"/>
</dbReference>
<dbReference type="EMBL" id="CP013738">
    <property type="protein sequence ID" value="ALU98341.1"/>
    <property type="molecule type" value="Genomic_DNA"/>
</dbReference>
<accession>A0A0U3C9R3</accession>
<dbReference type="GO" id="GO:0046677">
    <property type="term" value="P:response to antibiotic"/>
    <property type="evidence" value="ECO:0007669"/>
    <property type="project" value="UniProtKB-KW"/>
</dbReference>
<dbReference type="KEGG" id="sgb:WQO_29260"/>
<evidence type="ECO:0000256" key="1">
    <source>
        <dbReference type="ARBA" id="ARBA00004651"/>
    </source>
</evidence>
<evidence type="ECO:0000256" key="2">
    <source>
        <dbReference type="ARBA" id="ARBA00022692"/>
    </source>
</evidence>
<evidence type="ECO:0000313" key="9">
    <source>
        <dbReference type="EMBL" id="ALU98341.1"/>
    </source>
</evidence>
<reference evidence="9 10" key="1">
    <citation type="journal article" date="2012" name="J. Bacteriol.">
        <title>Draft genome sequence of Streptomyces globisporus C-1027, which produces an antitumor antibiotic consisting of a nine-membered enediyne with a chromoprotein.</title>
        <authorList>
            <person name="Wang L."/>
            <person name="Wang S."/>
            <person name="He Q."/>
            <person name="Yu T."/>
            <person name="Li Q."/>
            <person name="Hong B."/>
        </authorList>
    </citation>
    <scope>NUCLEOTIDE SEQUENCE [LARGE SCALE GENOMIC DNA]</scope>
    <source>
        <strain evidence="9 10">C-1027</strain>
    </source>
</reference>
<feature type="transmembrane region" description="Helical" evidence="7">
    <location>
        <begin position="28"/>
        <end position="46"/>
    </location>
</feature>
<dbReference type="InterPro" id="IPR020846">
    <property type="entry name" value="MFS_dom"/>
</dbReference>
<dbReference type="GeneID" id="27786512"/>
<dbReference type="AlphaFoldDB" id="A0A0U3C9R3"/>
<dbReference type="Proteomes" id="UP000064183">
    <property type="component" value="Chromosome"/>
</dbReference>
<keyword evidence="4 7" id="KW-0472">Membrane</keyword>
<dbReference type="Pfam" id="PF07690">
    <property type="entry name" value="MFS_1"/>
    <property type="match status" value="1"/>
</dbReference>
<feature type="region of interest" description="Disordered" evidence="6">
    <location>
        <begin position="437"/>
        <end position="464"/>
    </location>
</feature>
<feature type="transmembrane region" description="Helical" evidence="7">
    <location>
        <begin position="185"/>
        <end position="204"/>
    </location>
</feature>
<dbReference type="GO" id="GO:0022857">
    <property type="term" value="F:transmembrane transporter activity"/>
    <property type="evidence" value="ECO:0007669"/>
    <property type="project" value="InterPro"/>
</dbReference>
<evidence type="ECO:0000256" key="5">
    <source>
        <dbReference type="ARBA" id="ARBA00023251"/>
    </source>
</evidence>
<keyword evidence="5" id="KW-0046">Antibiotic resistance</keyword>
<proteinExistence type="predicted"/>
<dbReference type="PROSITE" id="PS50850">
    <property type="entry name" value="MFS"/>
    <property type="match status" value="1"/>
</dbReference>
<feature type="transmembrane region" description="Helical" evidence="7">
    <location>
        <begin position="343"/>
        <end position="364"/>
    </location>
</feature>
<feature type="transmembrane region" description="Helical" evidence="7">
    <location>
        <begin position="313"/>
        <end position="331"/>
    </location>
</feature>
<protein>
    <submittedName>
        <fullName evidence="9">MFS transporter</fullName>
    </submittedName>
</protein>
<evidence type="ECO:0000313" key="10">
    <source>
        <dbReference type="Proteomes" id="UP000064183"/>
    </source>
</evidence>
<feature type="transmembrane region" description="Helical" evidence="7">
    <location>
        <begin position="412"/>
        <end position="434"/>
    </location>
</feature>
<dbReference type="PANTHER" id="PTHR42718:SF42">
    <property type="entry name" value="EXPORT PROTEIN"/>
    <property type="match status" value="1"/>
</dbReference>
<comment type="subcellular location">
    <subcellularLocation>
        <location evidence="1">Cell membrane</location>
        <topology evidence="1">Multi-pass membrane protein</topology>
    </subcellularLocation>
</comment>
<dbReference type="Gene3D" id="1.20.1250.20">
    <property type="entry name" value="MFS general substrate transporter like domains"/>
    <property type="match status" value="1"/>
</dbReference>
<organism evidence="9 10">
    <name type="scientific">Streptomyces globisporus C-1027</name>
    <dbReference type="NCBI Taxonomy" id="1172567"/>
    <lineage>
        <taxon>Bacteria</taxon>
        <taxon>Bacillati</taxon>
        <taxon>Actinomycetota</taxon>
        <taxon>Actinomycetes</taxon>
        <taxon>Kitasatosporales</taxon>
        <taxon>Streptomycetaceae</taxon>
        <taxon>Streptomyces</taxon>
    </lineage>
</organism>
<dbReference type="Gene3D" id="1.20.1720.10">
    <property type="entry name" value="Multidrug resistance protein D"/>
    <property type="match status" value="1"/>
</dbReference>
<dbReference type="SUPFAM" id="SSF103473">
    <property type="entry name" value="MFS general substrate transporter"/>
    <property type="match status" value="1"/>
</dbReference>
<name>A0A0U3C9R3_STRGL</name>
<dbReference type="RefSeq" id="WP_050992369.1">
    <property type="nucleotide sequence ID" value="NZ_CP013738.1"/>
</dbReference>
<sequence length="464" mass="46237">MIVALDGSVLFVAQPSLQRDLSASLAQVQWTSTAYLLAVASLLVLAGRLGDRYGHTRLLLTGSLGFGAASAGIAVAPSVGWVIALRAVQGVCGALLQPATLALLRQVYPPDRLGPPVALRTSAIGAAAAAGPLLGGFLVEQFGWRSVFVINVPAALVIGLLCLAARVPAARGDRDASHRLEAGGALLLAVALALLVNALAGVELHGWTDGRTVGGLLAASAAAAVLVRHQRRSHHPLVPAAVARSVPVTASMAMLLFTASGMFGALFVSTYFLQYALGLDPLDSVLRSLPLTAMMIVGAPLAGRLLRVLGARTTALGGVLLVVLGTGWLAGTGSGTGPVVMGAAFALLGAGYATVMVTATGTVVGDAPTGYAGVVGGLKQTAVNIGPVLGIAVAAGLLPAAGGVRAQSWEGAMSTALLVLAATAALALVPAALLPGARTGPPPGDTGRGRPEKAAPCLTSPSEV</sequence>
<dbReference type="STRING" id="1172567.WQO_29260"/>
<keyword evidence="2 7" id="KW-0812">Transmembrane</keyword>
<dbReference type="InterPro" id="IPR011701">
    <property type="entry name" value="MFS"/>
</dbReference>
<dbReference type="CDD" id="cd17321">
    <property type="entry name" value="MFS_MMR_MDR_like"/>
    <property type="match status" value="1"/>
</dbReference>
<feature type="transmembrane region" description="Helical" evidence="7">
    <location>
        <begin position="385"/>
        <end position="406"/>
    </location>
</feature>